<sequence length="416" mass="45827">MRDSGQQEPQQEQEEEAGGGRSIKSNVRRPELQLTYSTKTIYTSTKSHRCSAARQGRFSNYPLPPPKSTSTPPRDPDSAHTSASDLNSADMEGHTGRLALLLCITAAFSASSQTCDPKEVAGNPWFHMREMLTGCWTSFVTENKTEVHILNFGAMHSTMFSLNMEDAKPMDLILTSAVTLYGLYNINAGVRIHLSNNSSMFLHANHLTGTTAVHKHDMPTQDDELVKWASKKFGGVTSFTTVRNLISIKSTGTTGTKPGSRDCVLKNEDASEKHFLEIQIEDAPLASSLTSCSPPQQPKNQVDGAELHIINIPENTSISNVLLRVDEKKIRVFLRGPQGTTWMVLNAQYTQFGSNNDILLPNIRIPPSHTLNSDNARDVQRKALKVFNVSTFTSYTELRPANSTILLVLVNNDAPA</sequence>
<dbReference type="Proteomes" id="UP001153269">
    <property type="component" value="Unassembled WGS sequence"/>
</dbReference>
<dbReference type="InterPro" id="IPR058899">
    <property type="entry name" value="TGFBR3/Endoglin-like_N"/>
</dbReference>
<keyword evidence="5" id="KW-1185">Reference proteome</keyword>
<feature type="compositionally biased region" description="Low complexity" evidence="2">
    <location>
        <begin position="1"/>
        <end position="10"/>
    </location>
</feature>
<name>A0A9N7U8D6_PLEPL</name>
<dbReference type="EMBL" id="CADEAL010000890">
    <property type="protein sequence ID" value="CAB1426441.1"/>
    <property type="molecule type" value="Genomic_DNA"/>
</dbReference>
<keyword evidence="1" id="KW-0325">Glycoprotein</keyword>
<feature type="compositionally biased region" description="Low complexity" evidence="2">
    <location>
        <begin position="35"/>
        <end position="45"/>
    </location>
</feature>
<evidence type="ECO:0000256" key="2">
    <source>
        <dbReference type="SAM" id="MobiDB-lite"/>
    </source>
</evidence>
<organism evidence="4 5">
    <name type="scientific">Pleuronectes platessa</name>
    <name type="common">European plaice</name>
    <dbReference type="NCBI Taxonomy" id="8262"/>
    <lineage>
        <taxon>Eukaryota</taxon>
        <taxon>Metazoa</taxon>
        <taxon>Chordata</taxon>
        <taxon>Craniata</taxon>
        <taxon>Vertebrata</taxon>
        <taxon>Euteleostomi</taxon>
        <taxon>Actinopterygii</taxon>
        <taxon>Neopterygii</taxon>
        <taxon>Teleostei</taxon>
        <taxon>Neoteleostei</taxon>
        <taxon>Acanthomorphata</taxon>
        <taxon>Carangaria</taxon>
        <taxon>Pleuronectiformes</taxon>
        <taxon>Pleuronectoidei</taxon>
        <taxon>Pleuronectidae</taxon>
        <taxon>Pleuronectes</taxon>
    </lineage>
</organism>
<proteinExistence type="predicted"/>
<reference evidence="4" key="1">
    <citation type="submission" date="2020-03" db="EMBL/GenBank/DDBJ databases">
        <authorList>
            <person name="Weist P."/>
        </authorList>
    </citation>
    <scope>NUCLEOTIDE SEQUENCE</scope>
</reference>
<gene>
    <name evidence="4" type="ORF">PLEPLA_LOCUS14377</name>
</gene>
<feature type="region of interest" description="Disordered" evidence="2">
    <location>
        <begin position="1"/>
        <end position="90"/>
    </location>
</feature>
<accession>A0A9N7U8D6</accession>
<dbReference type="AlphaFoldDB" id="A0A9N7U8D6"/>
<evidence type="ECO:0000256" key="1">
    <source>
        <dbReference type="ARBA" id="ARBA00023180"/>
    </source>
</evidence>
<protein>
    <recommendedName>
        <fullName evidence="3">TGFBR3/Endoglin-like N-terminal domain-containing protein</fullName>
    </recommendedName>
</protein>
<evidence type="ECO:0000313" key="4">
    <source>
        <dbReference type="EMBL" id="CAB1426441.1"/>
    </source>
</evidence>
<comment type="caution">
    <text evidence="4">The sequence shown here is derived from an EMBL/GenBank/DDBJ whole genome shotgun (WGS) entry which is preliminary data.</text>
</comment>
<feature type="domain" description="TGFBR3/Endoglin-like N-terminal" evidence="3">
    <location>
        <begin position="129"/>
        <end position="277"/>
    </location>
</feature>
<evidence type="ECO:0000259" key="3">
    <source>
        <dbReference type="Pfam" id="PF26060"/>
    </source>
</evidence>
<feature type="non-terminal residue" evidence="4">
    <location>
        <position position="1"/>
    </location>
</feature>
<dbReference type="Pfam" id="PF26060">
    <property type="entry name" value="TGFBR3_N"/>
    <property type="match status" value="1"/>
</dbReference>
<evidence type="ECO:0000313" key="5">
    <source>
        <dbReference type="Proteomes" id="UP001153269"/>
    </source>
</evidence>